<sequence length="306" mass="34941">MRDRKYFFLLILVLIIITVSFVLVSMWGFYFYYSDKNDPPVVRREIKAAPHKNAVNDSLKYDISSLNEYSLSDNSDFETDTPGDSILIAKILEYRTLRSEIEEILRKKRSEKGTSQASQQILELQKDAEELKNKNDTIIQENERLKNLVTELLNKKDAMKSEPGAPSVSKKIEHSTNKLPVLVSHLRFTAYDADKKQSVTNVATDAERLTGSFEVNIMPYNTNNSIYVVVIQPNGRVLQASGSQKKTFISESGKKLYSAVIHFDNKKDNGLRVSFSIDVPNLQKGKYVMQLYHQGLMIGRLTRTLF</sequence>
<dbReference type="OrthoDB" id="848185at2"/>
<dbReference type="AlphaFoldDB" id="A0A3M9NI37"/>
<gene>
    <name evidence="3" type="ORF">EFY79_09835</name>
</gene>
<evidence type="ECO:0000256" key="2">
    <source>
        <dbReference type="SAM" id="Phobius"/>
    </source>
</evidence>
<protein>
    <submittedName>
        <fullName evidence="3">Uncharacterized protein</fullName>
    </submittedName>
</protein>
<keyword evidence="4" id="KW-1185">Reference proteome</keyword>
<evidence type="ECO:0000313" key="3">
    <source>
        <dbReference type="EMBL" id="RNI36618.1"/>
    </source>
</evidence>
<comment type="caution">
    <text evidence="3">The sequence shown here is derived from an EMBL/GenBank/DDBJ whole genome shotgun (WGS) entry which is preliminary data.</text>
</comment>
<keyword evidence="1" id="KW-0175">Coiled coil</keyword>
<keyword evidence="2" id="KW-0472">Membrane</keyword>
<feature type="coiled-coil region" evidence="1">
    <location>
        <begin position="114"/>
        <end position="162"/>
    </location>
</feature>
<dbReference type="EMBL" id="RJJR01000007">
    <property type="protein sequence ID" value="RNI36618.1"/>
    <property type="molecule type" value="Genomic_DNA"/>
</dbReference>
<accession>A0A3M9NI37</accession>
<reference evidence="3 4" key="1">
    <citation type="submission" date="2018-11" db="EMBL/GenBank/DDBJ databases">
        <title>Draft genome sequence of Ferruginibacter sp. BO-59.</title>
        <authorList>
            <person name="Im W.T."/>
        </authorList>
    </citation>
    <scope>NUCLEOTIDE SEQUENCE [LARGE SCALE GENOMIC DNA]</scope>
    <source>
        <strain evidence="3 4">BO-59</strain>
    </source>
</reference>
<name>A0A3M9NI37_9BACT</name>
<evidence type="ECO:0000256" key="1">
    <source>
        <dbReference type="SAM" id="Coils"/>
    </source>
</evidence>
<dbReference type="RefSeq" id="WP_123120536.1">
    <property type="nucleotide sequence ID" value="NZ_RJJR01000007.1"/>
</dbReference>
<feature type="transmembrane region" description="Helical" evidence="2">
    <location>
        <begin position="7"/>
        <end position="33"/>
    </location>
</feature>
<dbReference type="Proteomes" id="UP000267223">
    <property type="component" value="Unassembled WGS sequence"/>
</dbReference>
<evidence type="ECO:0000313" key="4">
    <source>
        <dbReference type="Proteomes" id="UP000267223"/>
    </source>
</evidence>
<keyword evidence="2" id="KW-1133">Transmembrane helix</keyword>
<proteinExistence type="predicted"/>
<organism evidence="3 4">
    <name type="scientific">Hanamia caeni</name>
    <dbReference type="NCBI Taxonomy" id="2294116"/>
    <lineage>
        <taxon>Bacteria</taxon>
        <taxon>Pseudomonadati</taxon>
        <taxon>Bacteroidota</taxon>
        <taxon>Chitinophagia</taxon>
        <taxon>Chitinophagales</taxon>
        <taxon>Chitinophagaceae</taxon>
        <taxon>Hanamia</taxon>
    </lineage>
</organism>
<keyword evidence="2" id="KW-0812">Transmembrane</keyword>